<dbReference type="EMBL" id="JADCNL010000014">
    <property type="protein sequence ID" value="KAG0452906.1"/>
    <property type="molecule type" value="Genomic_DNA"/>
</dbReference>
<dbReference type="AlphaFoldDB" id="A0A835UB61"/>
<name>A0A835UB61_VANPL</name>
<reference evidence="1 2" key="1">
    <citation type="journal article" date="2020" name="Nat. Food">
        <title>A phased Vanilla planifolia genome enables genetic improvement of flavour and production.</title>
        <authorList>
            <person name="Hasing T."/>
            <person name="Tang H."/>
            <person name="Brym M."/>
            <person name="Khazi F."/>
            <person name="Huang T."/>
            <person name="Chambers A.H."/>
        </authorList>
    </citation>
    <scope>NUCLEOTIDE SEQUENCE [LARGE SCALE GENOMIC DNA]</scope>
    <source>
        <tissue evidence="1">Leaf</tissue>
    </source>
</reference>
<evidence type="ECO:0000313" key="1">
    <source>
        <dbReference type="EMBL" id="KAG0452906.1"/>
    </source>
</evidence>
<proteinExistence type="predicted"/>
<protein>
    <submittedName>
        <fullName evidence="1">Uncharacterized protein</fullName>
    </submittedName>
</protein>
<evidence type="ECO:0000313" key="2">
    <source>
        <dbReference type="Proteomes" id="UP000636800"/>
    </source>
</evidence>
<dbReference type="Proteomes" id="UP000636800">
    <property type="component" value="Unassembled WGS sequence"/>
</dbReference>
<gene>
    <name evidence="1" type="ORF">HPP92_025570</name>
</gene>
<dbReference type="OrthoDB" id="1843873at2759"/>
<accession>A0A835UB61</accession>
<organism evidence="1 2">
    <name type="scientific">Vanilla planifolia</name>
    <name type="common">Vanilla</name>
    <dbReference type="NCBI Taxonomy" id="51239"/>
    <lineage>
        <taxon>Eukaryota</taxon>
        <taxon>Viridiplantae</taxon>
        <taxon>Streptophyta</taxon>
        <taxon>Embryophyta</taxon>
        <taxon>Tracheophyta</taxon>
        <taxon>Spermatophyta</taxon>
        <taxon>Magnoliopsida</taxon>
        <taxon>Liliopsida</taxon>
        <taxon>Asparagales</taxon>
        <taxon>Orchidaceae</taxon>
        <taxon>Vanilloideae</taxon>
        <taxon>Vanilleae</taxon>
        <taxon>Vanilla</taxon>
    </lineage>
</organism>
<comment type="caution">
    <text evidence="1">The sequence shown here is derived from an EMBL/GenBank/DDBJ whole genome shotgun (WGS) entry which is preliminary data.</text>
</comment>
<keyword evidence="2" id="KW-1185">Reference proteome</keyword>
<sequence>MARAGDNHAPPVSAFPKVPLSFKRIHCMSSPDKSSNGDESSVSGKNMLTQTIHLHCGVPQKRKFYLVDLLLQLLLKQPMERMIIRNTCLQLSSKFQKHCKLNTRFLEEAQHPVVFTLEFMARSGKSLFKGKVFAYLKLSLATRSSKVFVSAASSLNDPQASNQNDLNDVAQLPDTMYMVGLYPCP</sequence>